<organism evidence="4">
    <name type="scientific">Corynebacterium glutamicum (strain R)</name>
    <dbReference type="NCBI Taxonomy" id="340322"/>
    <lineage>
        <taxon>Bacteria</taxon>
        <taxon>Bacillati</taxon>
        <taxon>Actinomycetota</taxon>
        <taxon>Actinomycetes</taxon>
        <taxon>Mycobacteriales</taxon>
        <taxon>Corynebacteriaceae</taxon>
        <taxon>Corynebacterium</taxon>
    </lineage>
</organism>
<dbReference type="InterPro" id="IPR016047">
    <property type="entry name" value="M23ase_b-sheet_dom"/>
</dbReference>
<dbReference type="PANTHER" id="PTHR21666">
    <property type="entry name" value="PEPTIDASE-RELATED"/>
    <property type="match status" value="1"/>
</dbReference>
<protein>
    <recommendedName>
        <fullName evidence="3">M23ase beta-sheet core domain-containing protein</fullName>
    </recommendedName>
</protein>
<dbReference type="CDD" id="cd12797">
    <property type="entry name" value="M23_peptidase"/>
    <property type="match status" value="1"/>
</dbReference>
<feature type="domain" description="M23ase beta-sheet core" evidence="3">
    <location>
        <begin position="62"/>
        <end position="153"/>
    </location>
</feature>
<dbReference type="InterPro" id="IPR050570">
    <property type="entry name" value="Cell_wall_metabolism_enzyme"/>
</dbReference>
<gene>
    <name evidence="4" type="ordered locus">cgR_1855</name>
</gene>
<dbReference type="AlphaFoldDB" id="A0AB72VD74"/>
<feature type="signal peptide" evidence="2">
    <location>
        <begin position="1"/>
        <end position="32"/>
    </location>
</feature>
<dbReference type="PANTHER" id="PTHR21666:SF289">
    <property type="entry name" value="L-ALA--D-GLU ENDOPEPTIDASE"/>
    <property type="match status" value="1"/>
</dbReference>
<evidence type="ECO:0000256" key="2">
    <source>
        <dbReference type="SAM" id="SignalP"/>
    </source>
</evidence>
<dbReference type="KEGG" id="cgt:cgR_1855"/>
<name>A0AB72VD74_CORGB</name>
<reference evidence="4" key="1">
    <citation type="journal article" date="2007" name="Microbiology">
        <title>Comparative analysis of the Corynebacterium glutamicum group and complete genome sequence of strain R.</title>
        <authorList>
            <person name="Yukawa H."/>
            <person name="Omumasaba C.A."/>
            <person name="Nonaka H."/>
            <person name="Kos P."/>
            <person name="Okai N."/>
            <person name="Suzuki N."/>
            <person name="Suda M."/>
            <person name="Tsuge Y."/>
            <person name="Watanabe J."/>
            <person name="Ikeda Y."/>
            <person name="Vertes A.A."/>
            <person name="Inui M."/>
        </authorList>
    </citation>
    <scope>NUCLEOTIDE SEQUENCE</scope>
    <source>
        <strain evidence="4">R</strain>
    </source>
</reference>
<evidence type="ECO:0000313" key="4">
    <source>
        <dbReference type="EMBL" id="BAF54849.1"/>
    </source>
</evidence>
<dbReference type="GO" id="GO:0004222">
    <property type="term" value="F:metalloendopeptidase activity"/>
    <property type="evidence" value="ECO:0007669"/>
    <property type="project" value="TreeGrafter"/>
</dbReference>
<feature type="chain" id="PRO_5044499068" description="M23ase beta-sheet core domain-containing protein" evidence="2">
    <location>
        <begin position="33"/>
        <end position="168"/>
    </location>
</feature>
<dbReference type="Gene3D" id="2.70.70.10">
    <property type="entry name" value="Glucose Permease (Domain IIA)"/>
    <property type="match status" value="1"/>
</dbReference>
<evidence type="ECO:0000256" key="1">
    <source>
        <dbReference type="ARBA" id="ARBA00022729"/>
    </source>
</evidence>
<sequence>MNPAMLSFMLFRLMWILALMFTLTLLTPPALAHAYLNPATGSDRAGPIPRGFDKPEKNWLPGHRGVDLPLNIGETVLASSSGTVAFAGIVVGTPTISIDHADGVRTTYQPVHAHVSVGEHVEEGDAIGILGHPTTKFPGLQWGAKIGEEYINPLSLLPRPTIRLKPLN</sequence>
<proteinExistence type="predicted"/>
<dbReference type="Pfam" id="PF01551">
    <property type="entry name" value="Peptidase_M23"/>
    <property type="match status" value="1"/>
</dbReference>
<dbReference type="InterPro" id="IPR011055">
    <property type="entry name" value="Dup_hybrid_motif"/>
</dbReference>
<dbReference type="SUPFAM" id="SSF51261">
    <property type="entry name" value="Duplicated hybrid motif"/>
    <property type="match status" value="1"/>
</dbReference>
<keyword evidence="1 2" id="KW-0732">Signal</keyword>
<dbReference type="Proteomes" id="UP000006698">
    <property type="component" value="Chromosome"/>
</dbReference>
<accession>A0AB72VD74</accession>
<dbReference type="EMBL" id="AP009044">
    <property type="protein sequence ID" value="BAF54849.1"/>
    <property type="molecule type" value="Genomic_DNA"/>
</dbReference>
<evidence type="ECO:0000259" key="3">
    <source>
        <dbReference type="Pfam" id="PF01551"/>
    </source>
</evidence>